<dbReference type="AlphaFoldDB" id="A0A7M5V2K5"/>
<dbReference type="PROSITE" id="PS51324">
    <property type="entry name" value="ERV_ALR"/>
    <property type="match status" value="1"/>
</dbReference>
<keyword evidence="13" id="KW-1185">Reference proteome</keyword>
<dbReference type="GO" id="GO:0005758">
    <property type="term" value="C:mitochondrial intermembrane space"/>
    <property type="evidence" value="ECO:0007669"/>
    <property type="project" value="UniProtKB-SubCell"/>
</dbReference>
<dbReference type="PANTHER" id="PTHR12645:SF0">
    <property type="entry name" value="FAD-LINKED SULFHYDRYL OXIDASE ALR"/>
    <property type="match status" value="1"/>
</dbReference>
<dbReference type="Proteomes" id="UP000594262">
    <property type="component" value="Unplaced"/>
</dbReference>
<comment type="subcellular location">
    <subcellularLocation>
        <location evidence="2">Mitochondrion intermembrane space</location>
    </subcellularLocation>
</comment>
<dbReference type="FunFam" id="1.20.120.310:FF:000003">
    <property type="entry name" value="Sulfhydryl oxidase"/>
    <property type="match status" value="1"/>
</dbReference>
<dbReference type="InterPro" id="IPR017905">
    <property type="entry name" value="ERV/ALR_sulphydryl_oxidase"/>
</dbReference>
<comment type="cofactor">
    <cofactor evidence="1 9">
        <name>FAD</name>
        <dbReference type="ChEBI" id="CHEBI:57692"/>
    </cofactor>
</comment>
<dbReference type="EnsemblMetazoa" id="CLYHEMT005124.3">
    <property type="protein sequence ID" value="CLYHEMP005124.3"/>
    <property type="gene ID" value="CLYHEMG005124"/>
</dbReference>
<name>A0A7M5V2K5_9CNID</name>
<dbReference type="InterPro" id="IPR036774">
    <property type="entry name" value="ERV/ALR_sulphydryl_oxid_sf"/>
</dbReference>
<feature type="region of interest" description="Disordered" evidence="10">
    <location>
        <begin position="67"/>
        <end position="90"/>
    </location>
</feature>
<accession>A0A7M5V2K5</accession>
<keyword evidence="7" id="KW-1015">Disulfide bond</keyword>
<keyword evidence="5 9" id="KW-0560">Oxidoreductase</keyword>
<keyword evidence="3 9" id="KW-0285">Flavoprotein</keyword>
<evidence type="ECO:0000256" key="8">
    <source>
        <dbReference type="ARBA" id="ARBA00048864"/>
    </source>
</evidence>
<organism evidence="12 13">
    <name type="scientific">Clytia hemisphaerica</name>
    <dbReference type="NCBI Taxonomy" id="252671"/>
    <lineage>
        <taxon>Eukaryota</taxon>
        <taxon>Metazoa</taxon>
        <taxon>Cnidaria</taxon>
        <taxon>Hydrozoa</taxon>
        <taxon>Hydroidolina</taxon>
        <taxon>Leptothecata</taxon>
        <taxon>Obeliida</taxon>
        <taxon>Clytiidae</taxon>
        <taxon>Clytia</taxon>
    </lineage>
</organism>
<dbReference type="PANTHER" id="PTHR12645">
    <property type="entry name" value="ALR/ERV"/>
    <property type="match status" value="1"/>
</dbReference>
<comment type="catalytic activity">
    <reaction evidence="8 9">
        <text>2 R'C(R)SH + O2 = R'C(R)S-S(R)CR' + H2O2</text>
        <dbReference type="Rhea" id="RHEA:17357"/>
        <dbReference type="ChEBI" id="CHEBI:15379"/>
        <dbReference type="ChEBI" id="CHEBI:16240"/>
        <dbReference type="ChEBI" id="CHEBI:16520"/>
        <dbReference type="ChEBI" id="CHEBI:17412"/>
        <dbReference type="EC" id="1.8.3.2"/>
    </reaction>
</comment>
<dbReference type="EC" id="1.8.3.2" evidence="9"/>
<feature type="region of interest" description="Disordered" evidence="10">
    <location>
        <begin position="1"/>
        <end position="26"/>
    </location>
</feature>
<dbReference type="GO" id="GO:0050660">
    <property type="term" value="F:flavin adenine dinucleotide binding"/>
    <property type="evidence" value="ECO:0007669"/>
    <property type="project" value="TreeGrafter"/>
</dbReference>
<keyword evidence="6" id="KW-0496">Mitochondrion</keyword>
<evidence type="ECO:0000256" key="1">
    <source>
        <dbReference type="ARBA" id="ARBA00001974"/>
    </source>
</evidence>
<sequence length="202" mass="22714">MSDSTTKSKADQQASPKPMDTAASDAMRQMEQLMFTATPQAGDNKPAKPCRACTDFKSWAKNMTGTKSKTGFSSNSSTSPSSSAVVEEDPECPLDRQELGRQTWGFLHTMAAYYPEKPTVKEQKDMSQFIRLFSKFYPCDDCAGHLRDTLKTSEPDTLNNETLSKWFCNYHNKVNERLGKPTFDCSKVLERWKDGWTDGSCD</sequence>
<feature type="compositionally biased region" description="Basic and acidic residues" evidence="10">
    <location>
        <begin position="1"/>
        <end position="10"/>
    </location>
</feature>
<dbReference type="Pfam" id="PF04777">
    <property type="entry name" value="Evr1_Alr"/>
    <property type="match status" value="1"/>
</dbReference>
<reference evidence="12" key="1">
    <citation type="submission" date="2021-01" db="UniProtKB">
        <authorList>
            <consortium name="EnsemblMetazoa"/>
        </authorList>
    </citation>
    <scope>IDENTIFICATION</scope>
</reference>
<feature type="compositionally biased region" description="Low complexity" evidence="10">
    <location>
        <begin position="67"/>
        <end position="83"/>
    </location>
</feature>
<dbReference type="InterPro" id="IPR039799">
    <property type="entry name" value="ALR/ERV"/>
</dbReference>
<dbReference type="Gene3D" id="1.20.120.310">
    <property type="entry name" value="ERV/ALR sulfhydryl oxidase domain"/>
    <property type="match status" value="1"/>
</dbReference>
<dbReference type="OrthoDB" id="17199at2759"/>
<evidence type="ECO:0000256" key="6">
    <source>
        <dbReference type="ARBA" id="ARBA00023128"/>
    </source>
</evidence>
<evidence type="ECO:0000256" key="9">
    <source>
        <dbReference type="RuleBase" id="RU371123"/>
    </source>
</evidence>
<evidence type="ECO:0000256" key="5">
    <source>
        <dbReference type="ARBA" id="ARBA00023002"/>
    </source>
</evidence>
<dbReference type="SUPFAM" id="SSF69000">
    <property type="entry name" value="FAD-dependent thiol oxidase"/>
    <property type="match status" value="1"/>
</dbReference>
<keyword evidence="4 9" id="KW-0274">FAD</keyword>
<feature type="domain" description="ERV/ALR sulfhydryl oxidase" evidence="11">
    <location>
        <begin position="92"/>
        <end position="192"/>
    </location>
</feature>
<dbReference type="RefSeq" id="XP_066934681.1">
    <property type="nucleotide sequence ID" value="XM_067078580.1"/>
</dbReference>
<evidence type="ECO:0000313" key="12">
    <source>
        <dbReference type="EnsemblMetazoa" id="CLYHEMP005124.3"/>
    </source>
</evidence>
<evidence type="ECO:0000256" key="2">
    <source>
        <dbReference type="ARBA" id="ARBA00004569"/>
    </source>
</evidence>
<evidence type="ECO:0000259" key="11">
    <source>
        <dbReference type="PROSITE" id="PS51324"/>
    </source>
</evidence>
<evidence type="ECO:0000256" key="10">
    <source>
        <dbReference type="SAM" id="MobiDB-lite"/>
    </source>
</evidence>
<protein>
    <recommendedName>
        <fullName evidence="9">Sulfhydryl oxidase</fullName>
        <ecNumber evidence="9">1.8.3.2</ecNumber>
    </recommendedName>
</protein>
<dbReference type="GO" id="GO:0016971">
    <property type="term" value="F:flavin-dependent sulfhydryl oxidase activity"/>
    <property type="evidence" value="ECO:0007669"/>
    <property type="project" value="InterPro"/>
</dbReference>
<evidence type="ECO:0000256" key="4">
    <source>
        <dbReference type="ARBA" id="ARBA00022827"/>
    </source>
</evidence>
<proteinExistence type="predicted"/>
<evidence type="ECO:0000313" key="13">
    <source>
        <dbReference type="Proteomes" id="UP000594262"/>
    </source>
</evidence>
<dbReference type="GeneID" id="136822342"/>
<evidence type="ECO:0000256" key="3">
    <source>
        <dbReference type="ARBA" id="ARBA00022630"/>
    </source>
</evidence>
<evidence type="ECO:0000256" key="7">
    <source>
        <dbReference type="ARBA" id="ARBA00023157"/>
    </source>
</evidence>